<dbReference type="Pfam" id="PF02274">
    <property type="entry name" value="ADI"/>
    <property type="match status" value="1"/>
</dbReference>
<name>A0A239J861_9ACTN</name>
<evidence type="ECO:0000256" key="3">
    <source>
        <dbReference type="PIRSR" id="PIRSR633199-1"/>
    </source>
</evidence>
<evidence type="ECO:0000313" key="4">
    <source>
        <dbReference type="EMBL" id="SNT01842.1"/>
    </source>
</evidence>
<dbReference type="Proteomes" id="UP000198362">
    <property type="component" value="Unassembled WGS sequence"/>
</dbReference>
<dbReference type="InterPro" id="IPR033199">
    <property type="entry name" value="DDAH-like"/>
</dbReference>
<proteinExistence type="inferred from homology"/>
<dbReference type="PANTHER" id="PTHR12737">
    <property type="entry name" value="DIMETHYLARGININE DIMETHYLAMINOHYDROLASE"/>
    <property type="match status" value="1"/>
</dbReference>
<dbReference type="GO" id="GO:0000052">
    <property type="term" value="P:citrulline metabolic process"/>
    <property type="evidence" value="ECO:0007669"/>
    <property type="project" value="TreeGrafter"/>
</dbReference>
<accession>A0A239J861</accession>
<feature type="active site" description="Nucleophile" evidence="3">
    <location>
        <position position="241"/>
    </location>
</feature>
<evidence type="ECO:0000256" key="2">
    <source>
        <dbReference type="ARBA" id="ARBA00022801"/>
    </source>
</evidence>
<dbReference type="GO" id="GO:0016597">
    <property type="term" value="F:amino acid binding"/>
    <property type="evidence" value="ECO:0007669"/>
    <property type="project" value="TreeGrafter"/>
</dbReference>
<comment type="similarity">
    <text evidence="1">Belongs to the DDAH family.</text>
</comment>
<dbReference type="EMBL" id="FZPH01000002">
    <property type="protein sequence ID" value="SNT01842.1"/>
    <property type="molecule type" value="Genomic_DNA"/>
</dbReference>
<feature type="active site" description="Proton donor" evidence="3">
    <location>
        <position position="157"/>
    </location>
</feature>
<dbReference type="Gene3D" id="3.75.10.10">
    <property type="entry name" value="L-arginine/glycine Amidinotransferase, Chain A"/>
    <property type="match status" value="1"/>
</dbReference>
<organism evidence="4 5">
    <name type="scientific">Asanoa hainanensis</name>
    <dbReference type="NCBI Taxonomy" id="560556"/>
    <lineage>
        <taxon>Bacteria</taxon>
        <taxon>Bacillati</taxon>
        <taxon>Actinomycetota</taxon>
        <taxon>Actinomycetes</taxon>
        <taxon>Micromonosporales</taxon>
        <taxon>Micromonosporaceae</taxon>
        <taxon>Asanoa</taxon>
    </lineage>
</organism>
<protein>
    <submittedName>
        <fullName evidence="4">Dimethylargininase</fullName>
    </submittedName>
</protein>
<dbReference type="GO" id="GO:0045429">
    <property type="term" value="P:positive regulation of nitric oxide biosynthetic process"/>
    <property type="evidence" value="ECO:0007669"/>
    <property type="project" value="TreeGrafter"/>
</dbReference>
<evidence type="ECO:0000313" key="5">
    <source>
        <dbReference type="Proteomes" id="UP000198362"/>
    </source>
</evidence>
<keyword evidence="2" id="KW-0378">Hydrolase</keyword>
<dbReference type="NCBIfam" id="NF045660">
    <property type="entry name" value="DiMthArgaseDdahStm"/>
    <property type="match status" value="1"/>
</dbReference>
<reference evidence="4 5" key="1">
    <citation type="submission" date="2017-06" db="EMBL/GenBank/DDBJ databases">
        <authorList>
            <person name="Kim H.J."/>
            <person name="Triplett B.A."/>
        </authorList>
    </citation>
    <scope>NUCLEOTIDE SEQUENCE [LARGE SCALE GENOMIC DNA]</scope>
    <source>
        <strain evidence="4 5">CGMCC 4.5593</strain>
    </source>
</reference>
<evidence type="ECO:0000256" key="1">
    <source>
        <dbReference type="ARBA" id="ARBA00008532"/>
    </source>
</evidence>
<dbReference type="SUPFAM" id="SSF55909">
    <property type="entry name" value="Pentein"/>
    <property type="match status" value="1"/>
</dbReference>
<dbReference type="GO" id="GO:0016403">
    <property type="term" value="F:dimethylargininase activity"/>
    <property type="evidence" value="ECO:0007669"/>
    <property type="project" value="TreeGrafter"/>
</dbReference>
<dbReference type="GO" id="GO:0006525">
    <property type="term" value="P:arginine metabolic process"/>
    <property type="evidence" value="ECO:0007669"/>
    <property type="project" value="TreeGrafter"/>
</dbReference>
<dbReference type="PANTHER" id="PTHR12737:SF9">
    <property type="entry name" value="DIMETHYLARGININASE"/>
    <property type="match status" value="1"/>
</dbReference>
<gene>
    <name evidence="4" type="ORF">SAMN05421812_102763</name>
</gene>
<keyword evidence="5" id="KW-1185">Reference proteome</keyword>
<dbReference type="AlphaFoldDB" id="A0A239J861"/>
<sequence length="250" mass="26370">MVRAPSSRLAEGIVTHIQRTSVDLDLARRQHDDYRTALAGAGWSVVDVAPADDCPDSVFVEDTLVVCGDLAVLTRPGATERRPEIAGARAAAEALLLDVVEIEAPGMLDGGDVLQVGDRVYVGVGGRTNQAGFEQLRDHLKTRGRTTTAVGLHGVLHLKSAVTALPDGTLVALPGLLDIQALPQLLPVEEEAGCHLVPLGDERVLIAASAPHTADLIHQLGFAPVVVDISEYEKLEGCVTCLSVLVPPVR</sequence>